<proteinExistence type="predicted"/>
<dbReference type="EMBL" id="ALWO02000031">
    <property type="protein sequence ID" value="EOZ96931.1"/>
    <property type="molecule type" value="Genomic_DNA"/>
</dbReference>
<accession>S2DXR8</accession>
<sequence length="43" mass="5179">MKLHYCQLSYRKMFTSDILIIIPKSAQVNFQRAAFSELHDWFT</sequence>
<dbReference type="AlphaFoldDB" id="S2DXR8"/>
<keyword evidence="2" id="KW-1185">Reference proteome</keyword>
<dbReference type="Proteomes" id="UP000006073">
    <property type="component" value="Unassembled WGS sequence"/>
</dbReference>
<reference evidence="1 2" key="1">
    <citation type="journal article" date="2013" name="Genome Announc.">
        <title>Draft Genome Sequence of Indibacter alkaliphilus Strain LW1T, Isolated from Lonar Lake, a Haloalkaline Lake in the Buldana District of Maharashtra, India.</title>
        <authorList>
            <person name="Singh A."/>
            <person name="Kumar Jangir P."/>
            <person name="Sharma R."/>
            <person name="Singh A."/>
            <person name="Kumar Pinnaka A."/>
            <person name="Shivaji S."/>
        </authorList>
    </citation>
    <scope>NUCLEOTIDE SEQUENCE [LARGE SCALE GENOMIC DNA]</scope>
    <source>
        <strain evidence="2">CCUG 57479 / KCTC 22604 / LW1</strain>
    </source>
</reference>
<evidence type="ECO:0000313" key="2">
    <source>
        <dbReference type="Proteomes" id="UP000006073"/>
    </source>
</evidence>
<organism evidence="1 2">
    <name type="scientific">Indibacter alkaliphilus (strain CCUG 57479 / KCTC 22604 / LW1)</name>
    <dbReference type="NCBI Taxonomy" id="1189612"/>
    <lineage>
        <taxon>Bacteria</taxon>
        <taxon>Pseudomonadati</taxon>
        <taxon>Bacteroidota</taxon>
        <taxon>Cytophagia</taxon>
        <taxon>Cytophagales</taxon>
        <taxon>Cyclobacteriaceae</taxon>
    </lineage>
</organism>
<name>S2DXR8_INDAL</name>
<gene>
    <name evidence="1" type="ORF">A33Q_1849</name>
</gene>
<protein>
    <submittedName>
        <fullName evidence="1">Uncharacterized protein</fullName>
    </submittedName>
</protein>
<evidence type="ECO:0000313" key="1">
    <source>
        <dbReference type="EMBL" id="EOZ96931.1"/>
    </source>
</evidence>
<comment type="caution">
    <text evidence="1">The sequence shown here is derived from an EMBL/GenBank/DDBJ whole genome shotgun (WGS) entry which is preliminary data.</text>
</comment>
<dbReference type="STRING" id="1189612.A33Q_1849"/>